<name>A0AAD7DIH3_MYCRO</name>
<sequence length="102" mass="11881">MHHDARYFYPDPERFMPERWLADEDDAAFVLNQEAFIPFSTGPANCAGRSLAMLELRMVVAYVMQAFELRFADGYDKNRWEVDLKLEGPVRYAEAEFARGHC</sequence>
<accession>A0AAD7DIH3</accession>
<dbReference type="GO" id="GO:0020037">
    <property type="term" value="F:heme binding"/>
    <property type="evidence" value="ECO:0007669"/>
    <property type="project" value="InterPro"/>
</dbReference>
<keyword evidence="11" id="KW-0503">Monooxygenase</keyword>
<feature type="binding site" description="axial binding residue" evidence="13">
    <location>
        <position position="46"/>
    </location>
    <ligand>
        <name>heme</name>
        <dbReference type="ChEBI" id="CHEBI:30413"/>
    </ligand>
    <ligandPart>
        <name>Fe</name>
        <dbReference type="ChEBI" id="CHEBI:18248"/>
    </ligandPart>
</feature>
<protein>
    <submittedName>
        <fullName evidence="14">Cytochrome P450</fullName>
    </submittedName>
</protein>
<dbReference type="GO" id="GO:0016020">
    <property type="term" value="C:membrane"/>
    <property type="evidence" value="ECO:0007669"/>
    <property type="project" value="UniProtKB-SubCell"/>
</dbReference>
<proteinExistence type="inferred from homology"/>
<evidence type="ECO:0000256" key="8">
    <source>
        <dbReference type="ARBA" id="ARBA00022989"/>
    </source>
</evidence>
<dbReference type="Pfam" id="PF00067">
    <property type="entry name" value="p450"/>
    <property type="match status" value="1"/>
</dbReference>
<evidence type="ECO:0000313" key="15">
    <source>
        <dbReference type="Proteomes" id="UP001221757"/>
    </source>
</evidence>
<dbReference type="AlphaFoldDB" id="A0AAD7DIH3"/>
<dbReference type="InterPro" id="IPR036396">
    <property type="entry name" value="Cyt_P450_sf"/>
</dbReference>
<dbReference type="GO" id="GO:0004497">
    <property type="term" value="F:monooxygenase activity"/>
    <property type="evidence" value="ECO:0007669"/>
    <property type="project" value="UniProtKB-KW"/>
</dbReference>
<comment type="pathway">
    <text evidence="3">Secondary metabolite biosynthesis; terpenoid biosynthesis.</text>
</comment>
<dbReference type="InterPro" id="IPR050121">
    <property type="entry name" value="Cytochrome_P450_monoxygenase"/>
</dbReference>
<evidence type="ECO:0000256" key="1">
    <source>
        <dbReference type="ARBA" id="ARBA00001971"/>
    </source>
</evidence>
<dbReference type="SUPFAM" id="SSF48264">
    <property type="entry name" value="Cytochrome P450"/>
    <property type="match status" value="1"/>
</dbReference>
<evidence type="ECO:0000256" key="9">
    <source>
        <dbReference type="ARBA" id="ARBA00023002"/>
    </source>
</evidence>
<dbReference type="GO" id="GO:0005506">
    <property type="term" value="F:iron ion binding"/>
    <property type="evidence" value="ECO:0007669"/>
    <property type="project" value="InterPro"/>
</dbReference>
<gene>
    <name evidence="14" type="ORF">B0H17DRAFT_1062073</name>
</gene>
<comment type="cofactor">
    <cofactor evidence="1 13">
        <name>heme</name>
        <dbReference type="ChEBI" id="CHEBI:30413"/>
    </cofactor>
</comment>
<evidence type="ECO:0000256" key="2">
    <source>
        <dbReference type="ARBA" id="ARBA00004370"/>
    </source>
</evidence>
<dbReference type="GO" id="GO:0016705">
    <property type="term" value="F:oxidoreductase activity, acting on paired donors, with incorporation or reduction of molecular oxygen"/>
    <property type="evidence" value="ECO:0007669"/>
    <property type="project" value="InterPro"/>
</dbReference>
<keyword evidence="8" id="KW-1133">Transmembrane helix</keyword>
<evidence type="ECO:0000256" key="3">
    <source>
        <dbReference type="ARBA" id="ARBA00004721"/>
    </source>
</evidence>
<dbReference type="EMBL" id="JARKIE010000054">
    <property type="protein sequence ID" value="KAJ7692153.1"/>
    <property type="molecule type" value="Genomic_DNA"/>
</dbReference>
<evidence type="ECO:0000256" key="11">
    <source>
        <dbReference type="ARBA" id="ARBA00023033"/>
    </source>
</evidence>
<evidence type="ECO:0000256" key="4">
    <source>
        <dbReference type="ARBA" id="ARBA00010617"/>
    </source>
</evidence>
<dbReference type="PRINTS" id="PR00465">
    <property type="entry name" value="EP450IV"/>
</dbReference>
<keyword evidence="15" id="KW-1185">Reference proteome</keyword>
<dbReference type="Gene3D" id="1.10.630.10">
    <property type="entry name" value="Cytochrome P450"/>
    <property type="match status" value="1"/>
</dbReference>
<reference evidence="14" key="1">
    <citation type="submission" date="2023-03" db="EMBL/GenBank/DDBJ databases">
        <title>Massive genome expansion in bonnet fungi (Mycena s.s.) driven by repeated elements and novel gene families across ecological guilds.</title>
        <authorList>
            <consortium name="Lawrence Berkeley National Laboratory"/>
            <person name="Harder C.B."/>
            <person name="Miyauchi S."/>
            <person name="Viragh M."/>
            <person name="Kuo A."/>
            <person name="Thoen E."/>
            <person name="Andreopoulos B."/>
            <person name="Lu D."/>
            <person name="Skrede I."/>
            <person name="Drula E."/>
            <person name="Henrissat B."/>
            <person name="Morin E."/>
            <person name="Kohler A."/>
            <person name="Barry K."/>
            <person name="LaButti K."/>
            <person name="Morin E."/>
            <person name="Salamov A."/>
            <person name="Lipzen A."/>
            <person name="Mereny Z."/>
            <person name="Hegedus B."/>
            <person name="Baldrian P."/>
            <person name="Stursova M."/>
            <person name="Weitz H."/>
            <person name="Taylor A."/>
            <person name="Grigoriev I.V."/>
            <person name="Nagy L.G."/>
            <person name="Martin F."/>
            <person name="Kauserud H."/>
        </authorList>
    </citation>
    <scope>NUCLEOTIDE SEQUENCE</scope>
    <source>
        <strain evidence="14">CBHHK067</strain>
    </source>
</reference>
<comment type="similarity">
    <text evidence="4">Belongs to the cytochrome P450 family.</text>
</comment>
<organism evidence="14 15">
    <name type="scientific">Mycena rosella</name>
    <name type="common">Pink bonnet</name>
    <name type="synonym">Agaricus rosellus</name>
    <dbReference type="NCBI Taxonomy" id="1033263"/>
    <lineage>
        <taxon>Eukaryota</taxon>
        <taxon>Fungi</taxon>
        <taxon>Dikarya</taxon>
        <taxon>Basidiomycota</taxon>
        <taxon>Agaricomycotina</taxon>
        <taxon>Agaricomycetes</taxon>
        <taxon>Agaricomycetidae</taxon>
        <taxon>Agaricales</taxon>
        <taxon>Marasmiineae</taxon>
        <taxon>Mycenaceae</taxon>
        <taxon>Mycena</taxon>
    </lineage>
</organism>
<keyword evidence="10 13" id="KW-0408">Iron</keyword>
<dbReference type="PANTHER" id="PTHR24305">
    <property type="entry name" value="CYTOCHROME P450"/>
    <property type="match status" value="1"/>
</dbReference>
<evidence type="ECO:0000256" key="6">
    <source>
        <dbReference type="ARBA" id="ARBA00022692"/>
    </source>
</evidence>
<dbReference type="InterPro" id="IPR002403">
    <property type="entry name" value="Cyt_P450_E_grp-IV"/>
</dbReference>
<keyword evidence="7 13" id="KW-0479">Metal-binding</keyword>
<keyword evidence="12" id="KW-0472">Membrane</keyword>
<keyword evidence="6" id="KW-0812">Transmembrane</keyword>
<comment type="subcellular location">
    <subcellularLocation>
        <location evidence="2">Membrane</location>
    </subcellularLocation>
</comment>
<evidence type="ECO:0000256" key="12">
    <source>
        <dbReference type="ARBA" id="ARBA00023136"/>
    </source>
</evidence>
<dbReference type="PANTHER" id="PTHR24305:SF166">
    <property type="entry name" value="CYTOCHROME P450 12A4, MITOCHONDRIAL-RELATED"/>
    <property type="match status" value="1"/>
</dbReference>
<evidence type="ECO:0000256" key="5">
    <source>
        <dbReference type="ARBA" id="ARBA00022617"/>
    </source>
</evidence>
<dbReference type="InterPro" id="IPR001128">
    <property type="entry name" value="Cyt_P450"/>
</dbReference>
<dbReference type="Proteomes" id="UP001221757">
    <property type="component" value="Unassembled WGS sequence"/>
</dbReference>
<keyword evidence="5 13" id="KW-0349">Heme</keyword>
<evidence type="ECO:0000256" key="13">
    <source>
        <dbReference type="PIRSR" id="PIRSR602403-1"/>
    </source>
</evidence>
<keyword evidence="9" id="KW-0560">Oxidoreductase</keyword>
<comment type="caution">
    <text evidence="14">The sequence shown here is derived from an EMBL/GenBank/DDBJ whole genome shotgun (WGS) entry which is preliminary data.</text>
</comment>
<evidence type="ECO:0000256" key="7">
    <source>
        <dbReference type="ARBA" id="ARBA00022723"/>
    </source>
</evidence>
<evidence type="ECO:0000256" key="10">
    <source>
        <dbReference type="ARBA" id="ARBA00023004"/>
    </source>
</evidence>
<evidence type="ECO:0000313" key="14">
    <source>
        <dbReference type="EMBL" id="KAJ7692153.1"/>
    </source>
</evidence>